<accession>A0A934JS85</accession>
<evidence type="ECO:0008006" key="4">
    <source>
        <dbReference type="Google" id="ProtNLM"/>
    </source>
</evidence>
<feature type="signal peptide" evidence="1">
    <location>
        <begin position="1"/>
        <end position="18"/>
    </location>
</feature>
<evidence type="ECO:0000313" key="3">
    <source>
        <dbReference type="Proteomes" id="UP000628710"/>
    </source>
</evidence>
<organism evidence="2 3">
    <name type="scientific">Marinomonas transparens</name>
    <dbReference type="NCBI Taxonomy" id="2795388"/>
    <lineage>
        <taxon>Bacteria</taxon>
        <taxon>Pseudomonadati</taxon>
        <taxon>Pseudomonadota</taxon>
        <taxon>Gammaproteobacteria</taxon>
        <taxon>Oceanospirillales</taxon>
        <taxon>Oceanospirillaceae</taxon>
        <taxon>Marinomonas</taxon>
    </lineage>
</organism>
<reference evidence="2" key="1">
    <citation type="submission" date="2020-12" db="EMBL/GenBank/DDBJ databases">
        <title>Marinomonas arctica sp. nov., a psychrotolerant bacterium isolated from the Arctic.</title>
        <authorList>
            <person name="Zhang Y."/>
        </authorList>
    </citation>
    <scope>NUCLEOTIDE SEQUENCE</scope>
    <source>
        <strain evidence="2">C1424</strain>
    </source>
</reference>
<comment type="caution">
    <text evidence="2">The sequence shown here is derived from an EMBL/GenBank/DDBJ whole genome shotgun (WGS) entry which is preliminary data.</text>
</comment>
<dbReference type="RefSeq" id="WP_199469344.1">
    <property type="nucleotide sequence ID" value="NZ_JAEMNX010000019.1"/>
</dbReference>
<proteinExistence type="predicted"/>
<evidence type="ECO:0000256" key="1">
    <source>
        <dbReference type="SAM" id="SignalP"/>
    </source>
</evidence>
<sequence length="160" mass="16894">MKSLLLAALVLVSAHASAEGQIASLFSFESAASRPDADSGNTPSSNVTSIVNAGMEFTTPQNIAVHGGASFIIGEEFESAINVGVRFYSSAPAFQILPNAPIWSFIGGSVSFFDETVYYPEAGFRIGISNVSRLDVFVKLLTSDSDTYNNHVMVGAGLTF</sequence>
<keyword evidence="1" id="KW-0732">Signal</keyword>
<gene>
    <name evidence="2" type="ORF">I8J31_14725</name>
</gene>
<dbReference type="AlphaFoldDB" id="A0A934JS85"/>
<name>A0A934JS85_9GAMM</name>
<evidence type="ECO:0000313" key="2">
    <source>
        <dbReference type="EMBL" id="MBJ7538938.1"/>
    </source>
</evidence>
<feature type="chain" id="PRO_5037089671" description="Outer membrane protein beta-barrel domain-containing protein" evidence="1">
    <location>
        <begin position="19"/>
        <end position="160"/>
    </location>
</feature>
<keyword evidence="3" id="KW-1185">Reference proteome</keyword>
<dbReference type="Proteomes" id="UP000628710">
    <property type="component" value="Unassembled WGS sequence"/>
</dbReference>
<protein>
    <recommendedName>
        <fullName evidence="4">Outer membrane protein beta-barrel domain-containing protein</fullName>
    </recommendedName>
</protein>
<dbReference type="EMBL" id="JAEMNX010000019">
    <property type="protein sequence ID" value="MBJ7538938.1"/>
    <property type="molecule type" value="Genomic_DNA"/>
</dbReference>